<dbReference type="InterPro" id="IPR011047">
    <property type="entry name" value="Quinoprotein_ADH-like_sf"/>
</dbReference>
<dbReference type="AlphaFoldDB" id="A0AAJ4W643"/>
<dbReference type="KEGG" id="mpw:MPR_3049"/>
<dbReference type="Gene3D" id="2.130.10.10">
    <property type="entry name" value="YVTN repeat-like/Quinoprotein amine dehydrogenase"/>
    <property type="match status" value="2"/>
</dbReference>
<dbReference type="SMART" id="SM00564">
    <property type="entry name" value="PQQ"/>
    <property type="match status" value="4"/>
</dbReference>
<dbReference type="EMBL" id="FOFY01000014">
    <property type="protein sequence ID" value="SER37740.1"/>
    <property type="molecule type" value="Genomic_DNA"/>
</dbReference>
<dbReference type="PROSITE" id="PS51257">
    <property type="entry name" value="PROKAR_LIPOPROTEIN"/>
    <property type="match status" value="1"/>
</dbReference>
<protein>
    <submittedName>
        <fullName evidence="1">PQQ enzyme repeat</fullName>
    </submittedName>
</protein>
<dbReference type="PANTHER" id="PTHR34512:SF30">
    <property type="entry name" value="OUTER MEMBRANE PROTEIN ASSEMBLY FACTOR BAMB"/>
    <property type="match status" value="1"/>
</dbReference>
<dbReference type="InterPro" id="IPR018391">
    <property type="entry name" value="PQQ_b-propeller_rpt"/>
</dbReference>
<keyword evidence="2" id="KW-1185">Reference proteome</keyword>
<accession>A0AAJ4W643</accession>
<evidence type="ECO:0000313" key="1">
    <source>
        <dbReference type="EMBL" id="SER37740.1"/>
    </source>
</evidence>
<dbReference type="InterPro" id="IPR015943">
    <property type="entry name" value="WD40/YVTN_repeat-like_dom_sf"/>
</dbReference>
<dbReference type="RefSeq" id="WP_041893949.1">
    <property type="nucleotide sequence ID" value="NZ_CP010817.1"/>
</dbReference>
<comment type="caution">
    <text evidence="1">The sequence shown here is derived from an EMBL/GenBank/DDBJ whole genome shotgun (WGS) entry which is preliminary data.</text>
</comment>
<sequence length="421" mass="48115">MKKLLVSLTALFAFFGCQNKQTQDTVVNVPNQTVVFSFNGKVVNFDLDNKKVVWEYTSTQDGEGNRNKFDFDETTLYMPFESGKFVALDILTGKEKWMYEAGQIGMMDVAVDDTSGGFDTEAGSEPYFMGQPLQYQDKVYTVTTGGGSYPYFVILNKEDGTEFKAEGIETKFNMYQPVLCQENIFVNSAIYLNKYSLRGTPTSYGMYEGITFDSPLYTQMRSDDETLYFGEEDGKFYAIPFNQDGNVKGDNDDIMDPKNNFKDNLSIYKWRYQSKEYPRLATNFDSNTVLYGKTYVIHVRKSDSDAQALIGLNAKTGEEQWSYGSTEEIVNWHKSGEHLVGYTMTKVFVLDFQGKELATYPITEEFKPLTNIEETKDGQLVFLTIRGVTTIDKTSKQAKVLIAYETKEEYHNTAYIKYFKN</sequence>
<dbReference type="PANTHER" id="PTHR34512">
    <property type="entry name" value="CELL SURFACE PROTEIN"/>
    <property type="match status" value="1"/>
</dbReference>
<proteinExistence type="predicted"/>
<reference evidence="1 2" key="1">
    <citation type="submission" date="2016-10" db="EMBL/GenBank/DDBJ databases">
        <authorList>
            <person name="Varghese N."/>
            <person name="Submissions S."/>
        </authorList>
    </citation>
    <scope>NUCLEOTIDE SEQUENCE [LARGE SCALE GENOMIC DNA]</scope>
    <source>
        <strain evidence="2">DSM 19823 / KCTC 23066 / CCTCC M 208030 / D25</strain>
    </source>
</reference>
<name>A0AAJ4W643_MYRPR</name>
<gene>
    <name evidence="1" type="ORF">SAMN04488089_11473</name>
</gene>
<evidence type="ECO:0000313" key="2">
    <source>
        <dbReference type="Proteomes" id="UP000183496"/>
    </source>
</evidence>
<dbReference type="Proteomes" id="UP000183496">
    <property type="component" value="Unassembled WGS sequence"/>
</dbReference>
<dbReference type="SUPFAM" id="SSF50998">
    <property type="entry name" value="Quinoprotein alcohol dehydrogenase-like"/>
    <property type="match status" value="1"/>
</dbReference>
<organism evidence="1 2">
    <name type="scientific">Myroides profundi</name>
    <dbReference type="NCBI Taxonomy" id="480520"/>
    <lineage>
        <taxon>Bacteria</taxon>
        <taxon>Pseudomonadati</taxon>
        <taxon>Bacteroidota</taxon>
        <taxon>Flavobacteriia</taxon>
        <taxon>Flavobacteriales</taxon>
        <taxon>Flavobacteriaceae</taxon>
        <taxon>Myroides</taxon>
    </lineage>
</organism>